<dbReference type="SUPFAM" id="SSF52540">
    <property type="entry name" value="P-loop containing nucleoside triphosphate hydrolases"/>
    <property type="match status" value="1"/>
</dbReference>
<keyword evidence="2 7" id="KW-0547">Nucleotide-binding</keyword>
<dbReference type="RefSeq" id="WP_008949293.1">
    <property type="nucleotide sequence ID" value="NZ_AHTH01000004.1"/>
</dbReference>
<comment type="similarity">
    <text evidence="6 7">Belongs to the Mrp/NBP35 ATP-binding proteins family.</text>
</comment>
<comment type="subunit">
    <text evidence="7">Homodimer.</text>
</comment>
<keyword evidence="9" id="KW-1185">Reference proteome</keyword>
<dbReference type="InterPro" id="IPR033756">
    <property type="entry name" value="YlxH/NBP35"/>
</dbReference>
<dbReference type="CDD" id="cd02037">
    <property type="entry name" value="Mrp_NBP35"/>
    <property type="match status" value="1"/>
</dbReference>
<comment type="caution">
    <text evidence="8">The sequence shown here is derived from an EMBL/GenBank/DDBJ whole genome shotgun (WGS) entry which is preliminary data.</text>
</comment>
<evidence type="ECO:0000256" key="5">
    <source>
        <dbReference type="ARBA" id="ARBA00023014"/>
    </source>
</evidence>
<evidence type="ECO:0000256" key="2">
    <source>
        <dbReference type="ARBA" id="ARBA00022741"/>
    </source>
</evidence>
<dbReference type="GO" id="GO:0051539">
    <property type="term" value="F:4 iron, 4 sulfur cluster binding"/>
    <property type="evidence" value="ECO:0007669"/>
    <property type="project" value="TreeGrafter"/>
</dbReference>
<proteinExistence type="inferred from homology"/>
<dbReference type="NCBIfam" id="NF008669">
    <property type="entry name" value="PRK11670.1"/>
    <property type="match status" value="1"/>
</dbReference>
<dbReference type="PANTHER" id="PTHR42961">
    <property type="entry name" value="IRON-SULFUR PROTEIN NUBPL"/>
    <property type="match status" value="1"/>
</dbReference>
<comment type="function">
    <text evidence="7">Binds and transfers iron-sulfur (Fe-S) clusters to target apoproteins. Can hydrolyze ATP.</text>
</comment>
<evidence type="ECO:0000256" key="7">
    <source>
        <dbReference type="HAMAP-Rule" id="MF_02040"/>
    </source>
</evidence>
<protein>
    <recommendedName>
        <fullName evidence="7">Iron-sulfur cluster carrier protein</fullName>
    </recommendedName>
</protein>
<dbReference type="EMBL" id="AHTH01000004">
    <property type="protein sequence ID" value="EHR42448.1"/>
    <property type="molecule type" value="Genomic_DNA"/>
</dbReference>
<keyword evidence="4 7" id="KW-0408">Iron</keyword>
<dbReference type="GO" id="GO:0016226">
    <property type="term" value="P:iron-sulfur cluster assembly"/>
    <property type="evidence" value="ECO:0007669"/>
    <property type="project" value="InterPro"/>
</dbReference>
<dbReference type="GO" id="GO:0005829">
    <property type="term" value="C:cytosol"/>
    <property type="evidence" value="ECO:0007669"/>
    <property type="project" value="TreeGrafter"/>
</dbReference>
<evidence type="ECO:0000256" key="3">
    <source>
        <dbReference type="ARBA" id="ARBA00022840"/>
    </source>
</evidence>
<dbReference type="FunFam" id="3.40.50.300:FF:000418">
    <property type="entry name" value="Iron-sulfur cluster carrier protein"/>
    <property type="match status" value="1"/>
</dbReference>
<organism evidence="8 9">
    <name type="scientific">Alishewanella jeotgali KCTC 22429</name>
    <dbReference type="NCBI Taxonomy" id="1129374"/>
    <lineage>
        <taxon>Bacteria</taxon>
        <taxon>Pseudomonadati</taxon>
        <taxon>Pseudomonadota</taxon>
        <taxon>Gammaproteobacteria</taxon>
        <taxon>Alteromonadales</taxon>
        <taxon>Alteromonadaceae</taxon>
        <taxon>Alishewanella</taxon>
    </lineage>
</organism>
<keyword evidence="5 7" id="KW-0411">Iron-sulfur</keyword>
<dbReference type="eggNOG" id="COG0489">
    <property type="taxonomic scope" value="Bacteria"/>
</dbReference>
<reference evidence="8 9" key="1">
    <citation type="journal article" date="2012" name="J. Bacteriol.">
        <title>Genome Sequence of Extracellular-Protease-Producing Alishewanella jeotgali Isolated from Traditional Korean Fermented Seafood.</title>
        <authorList>
            <person name="Jung J."/>
            <person name="Chun J."/>
            <person name="Park W."/>
        </authorList>
    </citation>
    <scope>NUCLEOTIDE SEQUENCE [LARGE SCALE GENOMIC DNA]</scope>
    <source>
        <strain evidence="8 9">KCTC 22429</strain>
    </source>
</reference>
<dbReference type="GO" id="GO:0005524">
    <property type="term" value="F:ATP binding"/>
    <property type="evidence" value="ECO:0007669"/>
    <property type="project" value="UniProtKB-UniRule"/>
</dbReference>
<dbReference type="GO" id="GO:0140663">
    <property type="term" value="F:ATP-dependent FeS chaperone activity"/>
    <property type="evidence" value="ECO:0007669"/>
    <property type="project" value="InterPro"/>
</dbReference>
<keyword evidence="3 7" id="KW-0067">ATP-binding</keyword>
<sequence>MFNWLKKKTQAAGEPEPGANELSGVIEALRARPGAFKSIKTIVMVASGKGGVGKSTTSANLAMALAAMGVRTGLLDADIYGPSVPTLFGLTGEKVTSPDNKLMHPLQAHGVCLQSIGFLVDPEQASVWRGPMASQALLQLLNETLWPELDILLVDMPPGTGDIQLTISQKLPVTGAVVVTTPQDLALADARKAITMFQQVKIPLLGLIENMSFYICPSCGASDDVFGSEGGVKLAERYQVPVLGQLPLQAALREQADSGTALTAGDASLLEYYQQISRALLWQLTGASSQSVEIVITDD</sequence>
<evidence type="ECO:0000256" key="4">
    <source>
        <dbReference type="ARBA" id="ARBA00023004"/>
    </source>
</evidence>
<dbReference type="Gene3D" id="3.40.50.300">
    <property type="entry name" value="P-loop containing nucleotide triphosphate hydrolases"/>
    <property type="match status" value="1"/>
</dbReference>
<evidence type="ECO:0000313" key="9">
    <source>
        <dbReference type="Proteomes" id="UP000012046"/>
    </source>
</evidence>
<dbReference type="AlphaFoldDB" id="H3ZA94"/>
<keyword evidence="1 7" id="KW-0479">Metal-binding</keyword>
<accession>H3ZA94</accession>
<dbReference type="PANTHER" id="PTHR42961:SF2">
    <property type="entry name" value="IRON-SULFUR PROTEIN NUBPL"/>
    <property type="match status" value="1"/>
</dbReference>
<evidence type="ECO:0000313" key="8">
    <source>
        <dbReference type="EMBL" id="EHR42448.1"/>
    </source>
</evidence>
<evidence type="ECO:0000256" key="6">
    <source>
        <dbReference type="ARBA" id="ARBA00024036"/>
    </source>
</evidence>
<dbReference type="PATRIC" id="fig|1129374.4.peg.234"/>
<dbReference type="STRING" id="1129374.AJE_01164"/>
<dbReference type="GO" id="GO:0016887">
    <property type="term" value="F:ATP hydrolysis activity"/>
    <property type="evidence" value="ECO:0007669"/>
    <property type="project" value="UniProtKB-UniRule"/>
</dbReference>
<dbReference type="HAMAP" id="MF_02040">
    <property type="entry name" value="Mrp_NBP35"/>
    <property type="match status" value="1"/>
</dbReference>
<feature type="binding site" evidence="7">
    <location>
        <begin position="48"/>
        <end position="55"/>
    </location>
    <ligand>
        <name>ATP</name>
        <dbReference type="ChEBI" id="CHEBI:30616"/>
    </ligand>
</feature>
<gene>
    <name evidence="8" type="ORF">AJE_01164</name>
</gene>
<evidence type="ECO:0000256" key="1">
    <source>
        <dbReference type="ARBA" id="ARBA00022723"/>
    </source>
</evidence>
<dbReference type="Proteomes" id="UP000012046">
    <property type="component" value="Unassembled WGS sequence"/>
</dbReference>
<name>H3ZA94_9ALTE</name>
<keyword evidence="7" id="KW-0378">Hydrolase</keyword>
<dbReference type="Pfam" id="PF10609">
    <property type="entry name" value="ParA"/>
    <property type="match status" value="1"/>
</dbReference>
<dbReference type="InterPro" id="IPR044304">
    <property type="entry name" value="NUBPL-like"/>
</dbReference>
<dbReference type="InterPro" id="IPR019591">
    <property type="entry name" value="Mrp/NBP35_ATP-bd"/>
</dbReference>
<dbReference type="GO" id="GO:0046872">
    <property type="term" value="F:metal ion binding"/>
    <property type="evidence" value="ECO:0007669"/>
    <property type="project" value="UniProtKB-KW"/>
</dbReference>
<dbReference type="InterPro" id="IPR027417">
    <property type="entry name" value="P-loop_NTPase"/>
</dbReference>